<keyword evidence="1" id="KW-0472">Membrane</keyword>
<proteinExistence type="predicted"/>
<dbReference type="OrthoDB" id="7845107at2"/>
<dbReference type="AlphaFoldDB" id="A0A418VP92"/>
<evidence type="ECO:0008006" key="4">
    <source>
        <dbReference type="Google" id="ProtNLM"/>
    </source>
</evidence>
<name>A0A418VP92_9PROT</name>
<dbReference type="EMBL" id="QYUL01000004">
    <property type="protein sequence ID" value="RJF78066.1"/>
    <property type="molecule type" value="Genomic_DNA"/>
</dbReference>
<evidence type="ECO:0000313" key="2">
    <source>
        <dbReference type="EMBL" id="RJF78066.1"/>
    </source>
</evidence>
<keyword evidence="3" id="KW-1185">Reference proteome</keyword>
<keyword evidence="1" id="KW-0812">Transmembrane</keyword>
<feature type="transmembrane region" description="Helical" evidence="1">
    <location>
        <begin position="109"/>
        <end position="129"/>
    </location>
</feature>
<organism evidence="2 3">
    <name type="scientific">Azospirillum cavernae</name>
    <dbReference type="NCBI Taxonomy" id="2320860"/>
    <lineage>
        <taxon>Bacteria</taxon>
        <taxon>Pseudomonadati</taxon>
        <taxon>Pseudomonadota</taxon>
        <taxon>Alphaproteobacteria</taxon>
        <taxon>Rhodospirillales</taxon>
        <taxon>Azospirillaceae</taxon>
        <taxon>Azospirillum</taxon>
    </lineage>
</organism>
<dbReference type="Proteomes" id="UP000283458">
    <property type="component" value="Unassembled WGS sequence"/>
</dbReference>
<comment type="caution">
    <text evidence="2">The sequence shown here is derived from an EMBL/GenBank/DDBJ whole genome shotgun (WGS) entry which is preliminary data.</text>
</comment>
<protein>
    <recommendedName>
        <fullName evidence="4">TMhelix containing protein</fullName>
    </recommendedName>
</protein>
<dbReference type="RefSeq" id="WP_119833208.1">
    <property type="nucleotide sequence ID" value="NZ_QYUL01000004.1"/>
</dbReference>
<reference evidence="2 3" key="1">
    <citation type="submission" date="2018-09" db="EMBL/GenBank/DDBJ databases">
        <authorList>
            <person name="Zhu H."/>
        </authorList>
    </citation>
    <scope>NUCLEOTIDE SEQUENCE [LARGE SCALE GENOMIC DNA]</scope>
    <source>
        <strain evidence="2 3">K2W22B-5</strain>
    </source>
</reference>
<sequence length="184" mass="18786">MANIFDDIWTGVTSLISTVAPTIATALGGPLAGTAVSAITGALGLDATTPAKEIVAAVQKADPETLLKLKQAEQDFQATLAKLDVDLERIAADDRASARDREKAVGSTAINILAGIVIVGFFATVGYVLSGRVGLTGEQGVLVGTVVGYVSAKADQVVSYFFGSSHGSERKTAAMSAAMTKARG</sequence>
<accession>A0A418VP92</accession>
<keyword evidence="1" id="KW-1133">Transmembrane helix</keyword>
<evidence type="ECO:0000256" key="1">
    <source>
        <dbReference type="SAM" id="Phobius"/>
    </source>
</evidence>
<gene>
    <name evidence="2" type="ORF">D3877_23335</name>
</gene>
<evidence type="ECO:0000313" key="3">
    <source>
        <dbReference type="Proteomes" id="UP000283458"/>
    </source>
</evidence>